<organism evidence="2 3">
    <name type="scientific">Trypanosoma cruzi marinkellei</name>
    <dbReference type="NCBI Taxonomy" id="85056"/>
    <lineage>
        <taxon>Eukaryota</taxon>
        <taxon>Discoba</taxon>
        <taxon>Euglenozoa</taxon>
        <taxon>Kinetoplastea</taxon>
        <taxon>Metakinetoplastina</taxon>
        <taxon>Trypanosomatida</taxon>
        <taxon>Trypanosomatidae</taxon>
        <taxon>Trypanosoma</taxon>
        <taxon>Schizotrypanum</taxon>
    </lineage>
</organism>
<evidence type="ECO:0000313" key="3">
    <source>
        <dbReference type="Proteomes" id="UP000007350"/>
    </source>
</evidence>
<feature type="region of interest" description="Disordered" evidence="1">
    <location>
        <begin position="917"/>
        <end position="983"/>
    </location>
</feature>
<feature type="compositionally biased region" description="Low complexity" evidence="1">
    <location>
        <begin position="942"/>
        <end position="975"/>
    </location>
</feature>
<sequence>MDTLGVEMPQETADLRHILLELEVKIKQTAGVMRQLGTLFPEEDVGTNTTTTTNNNNVNVNSGSAKVNSTAQESIAEAVVTPLEELQKYVDACDTLIHDRLAHLRHQVDVAVEVSKSYQKMFPEHNERVFAAAAANAPGGSPGAESYTPIGGDICYADVRQYLSRFIRWDPLELDRVSNAASVVADEAQRRVTSSIAGDGDGNERQSLLFLNSQFPSARIEGTVLSSAQASAPRRGINAVVNDLLLRQLQYDGIPLTTAMEMELGCYDGMTAGSNLNSSAEFTSCDVMISQEIRRGLLQPRAEYDDAGDLIQMVQNAYPHTVHWISRIVSLCNIPATSHHGTLGVGDAITTPLEAFDGSDSIRHHPGDSRRSEGLADTTFLTELGLVSVSQREEARVLENEEELAAEQNTQRPQNRGEIWPTAQIAPSFAATWGSGAEVGVEGAAASLTGGVMREQPHEEEGEPSEEANSPDAEVSWSYTEGEEEEEELEYVEEHDEGQEEEVEEEEEAEEIEIDMIMYPGPSAAAHRRHRHLQEQQQLQQQQQQQQQHQQHHHQHQRQQEGGHKNGREKAAIPKGEGRVQLVVAATQQAKILLSDLVIVCALQRLSQMLSRGKDASMDSKLQQAVDFVLTIRRHPLVEWRMMFEQEFQHANVDDGKKNGKAQKDHFEAPSLLLTFHHVFVALGYMPLSLSENQQCDKPQSISRRNNDDEQPKDGCNAQKRFVQKQLLSCVAPFLRLWCGCKDHDFDGLVSLDVSHDAGIVEGSHMHTPVLPICTVPYVWQECVLFELLDQANKLRQLEALLVRHSAAKSFSSSSSCSAAAAAATFDGRSHPENLLYRLIYPLSTFMLSRLDEYCEKGLVGGFEEEQQQNHSQQPNASPPMPANPPPLPPPQQQSHTTPPETARRHGLSALRTLFPGFAHSRSRDRVPADETSGGGNGTGVLGNNNNNNNNNNNSNNNNNNSNSNNNNNLLSTQRQPPPLPQSRRQHAIILELPHATAVLLEQDELRRRATPSLQFPQKTACFHSANPTLFMDSFLHWQPLFQKTMCYCPVTRRRCLDTLLFGVNSERPQEVLSTSGNRPAFNLALLLMCGHVISNRAVASLLERPQRQSRAQATSARCPYCTAETPLDQLMMLHCIY</sequence>
<dbReference type="EMBL" id="AHKC01005079">
    <property type="protein sequence ID" value="EKF38730.1"/>
    <property type="molecule type" value="Genomic_DNA"/>
</dbReference>
<evidence type="ECO:0000256" key="1">
    <source>
        <dbReference type="SAM" id="MobiDB-lite"/>
    </source>
</evidence>
<dbReference type="PANTHER" id="PTHR14312">
    <property type="entry name" value="CREB/ATF BZIP TRANSCRIPTION FACTOR"/>
    <property type="match status" value="1"/>
</dbReference>
<feature type="region of interest" description="Disordered" evidence="1">
    <location>
        <begin position="696"/>
        <end position="715"/>
    </location>
</feature>
<dbReference type="OrthoDB" id="1933281at2759"/>
<feature type="region of interest" description="Disordered" evidence="1">
    <location>
        <begin position="398"/>
        <end position="418"/>
    </location>
</feature>
<feature type="region of interest" description="Disordered" evidence="1">
    <location>
        <begin position="454"/>
        <end position="510"/>
    </location>
</feature>
<dbReference type="Proteomes" id="UP000007350">
    <property type="component" value="Unassembled WGS sequence"/>
</dbReference>
<protein>
    <submittedName>
        <fullName evidence="2">Uncharacterized protein</fullName>
    </submittedName>
</protein>
<dbReference type="GO" id="GO:0005634">
    <property type="term" value="C:nucleus"/>
    <property type="evidence" value="ECO:0007669"/>
    <property type="project" value="TreeGrafter"/>
</dbReference>
<evidence type="ECO:0000313" key="2">
    <source>
        <dbReference type="EMBL" id="EKF38730.1"/>
    </source>
</evidence>
<feature type="compositionally biased region" description="Acidic residues" evidence="1">
    <location>
        <begin position="481"/>
        <end position="510"/>
    </location>
</feature>
<keyword evidence="3" id="KW-1185">Reference proteome</keyword>
<reference evidence="2 3" key="1">
    <citation type="journal article" date="2012" name="BMC Genomics">
        <title>Comparative genomic analysis of human infective Trypanosoma cruzi lineages with the bat-restricted subspecies T. cruzi marinkellei.</title>
        <authorList>
            <person name="Franzen O."/>
            <person name="Talavera-Lopez C."/>
            <person name="Ochaya S."/>
            <person name="Butler C.E."/>
            <person name="Messenger L.A."/>
            <person name="Lewis M.D."/>
            <person name="Llewellyn M.S."/>
            <person name="Marinkelle C.J."/>
            <person name="Tyler K.M."/>
            <person name="Miles M.A."/>
            <person name="Andersson B."/>
        </authorList>
    </citation>
    <scope>NUCLEOTIDE SEQUENCE [LARGE SCALE GENOMIC DNA]</scope>
    <source>
        <strain evidence="2 3">B7</strain>
    </source>
</reference>
<proteinExistence type="predicted"/>
<name>K2NH81_TRYCR</name>
<dbReference type="GO" id="GO:0043565">
    <property type="term" value="F:sequence-specific DNA binding"/>
    <property type="evidence" value="ECO:0007669"/>
    <property type="project" value="TreeGrafter"/>
</dbReference>
<feature type="compositionally biased region" description="Pro residues" evidence="1">
    <location>
        <begin position="877"/>
        <end position="892"/>
    </location>
</feature>
<dbReference type="GO" id="GO:0010468">
    <property type="term" value="P:regulation of gene expression"/>
    <property type="evidence" value="ECO:0007669"/>
    <property type="project" value="TreeGrafter"/>
</dbReference>
<gene>
    <name evidence="2" type="ORF">MOQ_001059</name>
</gene>
<dbReference type="PANTHER" id="PTHR14312:SF1">
    <property type="entry name" value="BASIC-LEUCINE ZIPPER TRANSCRIPTION FACTOR A"/>
    <property type="match status" value="1"/>
</dbReference>
<feature type="region of interest" description="Disordered" evidence="1">
    <location>
        <begin position="865"/>
        <end position="904"/>
    </location>
</feature>
<feature type="region of interest" description="Disordered" evidence="1">
    <location>
        <begin position="524"/>
        <end position="571"/>
    </location>
</feature>
<feature type="compositionally biased region" description="Low complexity" evidence="1">
    <location>
        <begin position="535"/>
        <end position="549"/>
    </location>
</feature>
<feature type="compositionally biased region" description="Basic and acidic residues" evidence="1">
    <location>
        <begin position="558"/>
        <end position="571"/>
    </location>
</feature>
<accession>K2NH81</accession>
<dbReference type="AlphaFoldDB" id="K2NH81"/>
<comment type="caution">
    <text evidence="2">The sequence shown here is derived from an EMBL/GenBank/DDBJ whole genome shotgun (WGS) entry which is preliminary data.</text>
</comment>